<name>A0ABD1YU50_9MARC</name>
<evidence type="ECO:0000313" key="2">
    <source>
        <dbReference type="Proteomes" id="UP001605036"/>
    </source>
</evidence>
<keyword evidence="2" id="KW-1185">Reference proteome</keyword>
<dbReference type="Proteomes" id="UP001605036">
    <property type="component" value="Unassembled WGS sequence"/>
</dbReference>
<sequence>MGLPALFTLNAHAYSITEPGRTLSTNPNERNGLYLGVKIHSQTGLEKLLVGSLPHTLAFNFHSASTADQRGADGGSTGCGSAAALSGWTGTSIIALMLIETRREGARAVHKDTSSVHSGNGCDFGAEHNLPPVECGELVGHLG</sequence>
<dbReference type="EMBL" id="JBHFFA010000003">
    <property type="protein sequence ID" value="KAL2633959.1"/>
    <property type="molecule type" value="Genomic_DNA"/>
</dbReference>
<evidence type="ECO:0000313" key="1">
    <source>
        <dbReference type="EMBL" id="KAL2633959.1"/>
    </source>
</evidence>
<gene>
    <name evidence="1" type="ORF">R1flu_005438</name>
</gene>
<protein>
    <submittedName>
        <fullName evidence="1">Uncharacterized protein</fullName>
    </submittedName>
</protein>
<accession>A0ABD1YU50</accession>
<proteinExistence type="predicted"/>
<organism evidence="1 2">
    <name type="scientific">Riccia fluitans</name>
    <dbReference type="NCBI Taxonomy" id="41844"/>
    <lineage>
        <taxon>Eukaryota</taxon>
        <taxon>Viridiplantae</taxon>
        <taxon>Streptophyta</taxon>
        <taxon>Embryophyta</taxon>
        <taxon>Marchantiophyta</taxon>
        <taxon>Marchantiopsida</taxon>
        <taxon>Marchantiidae</taxon>
        <taxon>Marchantiales</taxon>
        <taxon>Ricciaceae</taxon>
        <taxon>Riccia</taxon>
    </lineage>
</organism>
<dbReference type="AlphaFoldDB" id="A0ABD1YU50"/>
<comment type="caution">
    <text evidence="1">The sequence shown here is derived from an EMBL/GenBank/DDBJ whole genome shotgun (WGS) entry which is preliminary data.</text>
</comment>
<reference evidence="1 2" key="1">
    <citation type="submission" date="2024-09" db="EMBL/GenBank/DDBJ databases">
        <title>Chromosome-scale assembly of Riccia fluitans.</title>
        <authorList>
            <person name="Paukszto L."/>
            <person name="Sawicki J."/>
            <person name="Karawczyk K."/>
            <person name="Piernik-Szablinska J."/>
            <person name="Szczecinska M."/>
            <person name="Mazdziarz M."/>
        </authorList>
    </citation>
    <scope>NUCLEOTIDE SEQUENCE [LARGE SCALE GENOMIC DNA]</scope>
    <source>
        <strain evidence="1">Rf_01</strain>
        <tissue evidence="1">Aerial parts of the thallus</tissue>
    </source>
</reference>